<dbReference type="Gene3D" id="3.20.20.140">
    <property type="entry name" value="Metal-dependent hydrolases"/>
    <property type="match status" value="1"/>
</dbReference>
<dbReference type="GO" id="GO:0003676">
    <property type="term" value="F:nucleic acid binding"/>
    <property type="evidence" value="ECO:0007669"/>
    <property type="project" value="InterPro"/>
</dbReference>
<dbReference type="OrthoDB" id="9803237at2"/>
<dbReference type="SUPFAM" id="SSF89550">
    <property type="entry name" value="PHP domain-like"/>
    <property type="match status" value="1"/>
</dbReference>
<dbReference type="Pfam" id="PF14579">
    <property type="entry name" value="HHH_6"/>
    <property type="match status" value="1"/>
</dbReference>
<comment type="similarity">
    <text evidence="2">Belongs to the DNA polymerase type-C family. DnaE2 subfamily.</text>
</comment>
<keyword evidence="5" id="KW-0963">Cytoplasm</keyword>
<evidence type="ECO:0000256" key="3">
    <source>
        <dbReference type="ARBA" id="ARBA00012417"/>
    </source>
</evidence>
<dbReference type="InterPro" id="IPR004805">
    <property type="entry name" value="DnaE2/DnaE/PolC"/>
</dbReference>
<dbReference type="SMART" id="SM00481">
    <property type="entry name" value="POLIIIAc"/>
    <property type="match status" value="1"/>
</dbReference>
<dbReference type="EMBL" id="AQHR01000050">
    <property type="protein sequence ID" value="EON77684.1"/>
    <property type="molecule type" value="Genomic_DNA"/>
</dbReference>
<dbReference type="GO" id="GO:0005737">
    <property type="term" value="C:cytoplasm"/>
    <property type="evidence" value="ECO:0007669"/>
    <property type="project" value="UniProtKB-SubCell"/>
</dbReference>
<dbReference type="GO" id="GO:0006260">
    <property type="term" value="P:DNA replication"/>
    <property type="evidence" value="ECO:0007669"/>
    <property type="project" value="UniProtKB-KW"/>
</dbReference>
<feature type="domain" description="Polymerase/histidinol phosphatase N-terminal" evidence="14">
    <location>
        <begin position="7"/>
        <end position="74"/>
    </location>
</feature>
<evidence type="ECO:0000256" key="10">
    <source>
        <dbReference type="ARBA" id="ARBA00022932"/>
    </source>
</evidence>
<dbReference type="EC" id="2.7.7.7" evidence="3"/>
<evidence type="ECO:0000313" key="15">
    <source>
        <dbReference type="EMBL" id="EON77684.1"/>
    </source>
</evidence>
<dbReference type="InterPro" id="IPR004365">
    <property type="entry name" value="NA-bd_OB_tRNA"/>
</dbReference>
<dbReference type="InterPro" id="IPR003141">
    <property type="entry name" value="Pol/His_phosphatase_N"/>
</dbReference>
<dbReference type="GO" id="GO:0008408">
    <property type="term" value="F:3'-5' exonuclease activity"/>
    <property type="evidence" value="ECO:0007669"/>
    <property type="project" value="InterPro"/>
</dbReference>
<dbReference type="HAMAP" id="MF_01902">
    <property type="entry name" value="DNApol_error_prone"/>
    <property type="match status" value="1"/>
</dbReference>
<feature type="region of interest" description="Disordered" evidence="13">
    <location>
        <begin position="1042"/>
        <end position="1073"/>
    </location>
</feature>
<dbReference type="InterPro" id="IPR011708">
    <property type="entry name" value="DNA_pol3_alpha_NTPase_dom"/>
</dbReference>
<keyword evidence="7 15" id="KW-0548">Nucleotidyltransferase</keyword>
<dbReference type="AlphaFoldDB" id="R7ZUN5"/>
<dbReference type="NCBIfam" id="NF004225">
    <property type="entry name" value="PRK05672.1"/>
    <property type="match status" value="1"/>
</dbReference>
<proteinExistence type="inferred from homology"/>
<evidence type="ECO:0000256" key="7">
    <source>
        <dbReference type="ARBA" id="ARBA00022695"/>
    </source>
</evidence>
<evidence type="ECO:0000256" key="1">
    <source>
        <dbReference type="ARBA" id="ARBA00004496"/>
    </source>
</evidence>
<dbReference type="Gene3D" id="1.10.150.870">
    <property type="match status" value="1"/>
</dbReference>
<evidence type="ECO:0000256" key="4">
    <source>
        <dbReference type="ARBA" id="ARBA00017273"/>
    </source>
</evidence>
<dbReference type="Pfam" id="PF07733">
    <property type="entry name" value="DNA_pol3_alpha"/>
    <property type="match status" value="1"/>
</dbReference>
<evidence type="ECO:0000256" key="11">
    <source>
        <dbReference type="ARBA" id="ARBA00023204"/>
    </source>
</evidence>
<dbReference type="Pfam" id="PF01336">
    <property type="entry name" value="tRNA_anti-codon"/>
    <property type="match status" value="1"/>
</dbReference>
<dbReference type="RefSeq" id="WP_010854041.1">
    <property type="nucleotide sequence ID" value="NZ_AQHR01000050.1"/>
</dbReference>
<dbReference type="CDD" id="cd07434">
    <property type="entry name" value="PHP_PolIIIA_DnaE2"/>
    <property type="match status" value="1"/>
</dbReference>
<evidence type="ECO:0000313" key="16">
    <source>
        <dbReference type="Proteomes" id="UP000013909"/>
    </source>
</evidence>
<protein>
    <recommendedName>
        <fullName evidence="4">Error-prone DNA polymerase</fullName>
        <ecNumber evidence="3">2.7.7.7</ecNumber>
    </recommendedName>
</protein>
<dbReference type="Pfam" id="PF02811">
    <property type="entry name" value="PHP"/>
    <property type="match status" value="1"/>
</dbReference>
<keyword evidence="10" id="KW-0239">DNA-directed DNA polymerase</keyword>
<dbReference type="PANTHER" id="PTHR32294">
    <property type="entry name" value="DNA POLYMERASE III SUBUNIT ALPHA"/>
    <property type="match status" value="1"/>
</dbReference>
<evidence type="ECO:0000256" key="9">
    <source>
        <dbReference type="ARBA" id="ARBA00022763"/>
    </source>
</evidence>
<sequence length="1073" mass="120784">MRGQDYIELQVTTNFSFLRGGSHPEEMVWRAKQLGYGGVAVTDRNTLAGIVRAHAAAKESGLRFIPACRLDLLDGPSLLAYPTDQEAYGRLSSLLTVGNLRAEKGVCHLYRADVYEYAEGILFVAVPPAELNAELDFSPDFYAALEAYKEALGNRLSLGAAFYYGGRDHKRMHRLLLAEQRLGIPLVAVNDVHYHAPGRRALQDVLTCIREKCTIQSAGFRLHPNAERYLKPGEEMFRLFRDYPAALRRTLEIAESCVFSLDQLKYQYPEEITSEGRSPQEELELLTWEGAKRAFGGQLPESIRENVVYELDFIARKEYASYFLTVYDLVRFARDRGILCQGRGSAANSVVCYCLGITSVDPSKFKLLFARFMSDARNEPPDIDVDFEHERREEVMQYIYEKYGRDRAGIVATVTQVHWKGAVRDVGKAMGMSLDTVDRLAKSGHELTEEWLQGEKVSSQGFDPRDTHLRKTLALTRQYMGFPRQLGQHTGGFVITRDKLARLCPVLHARMANRTCIEWDKDDIDALGFLKVDVLALGMLTCIRKAFDLVRDHYGRELTLANIPQDDPEVYEMISHADTLGVFQIESRAQMSMLPRLQPRTFYDLVIEVAIVRPGPIQGDMVHPYLKRRRGEVPVEYPSKELEEILGRTLGVPLFQEQAMEIAIVAAGFTPAEADGLRRSMATFKAHGLVSQYEKKLVGGMVARGYEEEFAKRVFRQLEGFGSYGFPESHAASFALLVYISCWLKYHYPDVFAAALLNSQPMGFYRPAQIVTDARKHGVEVRAVDVNRSLWDNVFEERQGKYFAIRLGFRHVKGLQQEDMERLVAHRTRPYAHVTELIHVGVPKGALERLADADAFRSMGLHRRQALWDVLALQGRPVGVFEGQVLETPEERMIALPEVSPMEHVMRDYAATTLSLKAHPVSFVREKLDQLRVIPTGLLGKLKDGAFVKVCGLITVRQRPGTAKGVLFVTIEDETGFANLVVWAKTFEQYRPVILQSKLLMVAGKVQIEGEVIHVVVRSCHNLNSLLRVDPDARNIGSVEKPVRAGSAKAGAKPPATLGKPVQGELFPSRDFK</sequence>
<dbReference type="CDD" id="cd04485">
    <property type="entry name" value="DnaE_OBF"/>
    <property type="match status" value="1"/>
</dbReference>
<evidence type="ECO:0000259" key="14">
    <source>
        <dbReference type="SMART" id="SM00481"/>
    </source>
</evidence>
<dbReference type="InterPro" id="IPR016195">
    <property type="entry name" value="Pol/histidinol_Pase-like"/>
</dbReference>
<dbReference type="PATRIC" id="fig|1288963.3.peg.1894"/>
<reference evidence="15 16" key="1">
    <citation type="submission" date="2013-02" db="EMBL/GenBank/DDBJ databases">
        <title>A novel strain isolated from Lonar lake, Maharashtra, India.</title>
        <authorList>
            <person name="Singh A."/>
        </authorList>
    </citation>
    <scope>NUCLEOTIDE SEQUENCE [LARGE SCALE GENOMIC DNA]</scope>
    <source>
        <strain evidence="15 16">AK24</strain>
    </source>
</reference>
<accession>R7ZUN5</accession>
<keyword evidence="9" id="KW-0227">DNA damage</keyword>
<evidence type="ECO:0000256" key="5">
    <source>
        <dbReference type="ARBA" id="ARBA00022490"/>
    </source>
</evidence>
<dbReference type="GO" id="GO:0006281">
    <property type="term" value="P:DNA repair"/>
    <property type="evidence" value="ECO:0007669"/>
    <property type="project" value="UniProtKB-KW"/>
</dbReference>
<comment type="catalytic activity">
    <reaction evidence="12">
        <text>DNA(n) + a 2'-deoxyribonucleoside 5'-triphosphate = DNA(n+1) + diphosphate</text>
        <dbReference type="Rhea" id="RHEA:22508"/>
        <dbReference type="Rhea" id="RHEA-COMP:17339"/>
        <dbReference type="Rhea" id="RHEA-COMP:17340"/>
        <dbReference type="ChEBI" id="CHEBI:33019"/>
        <dbReference type="ChEBI" id="CHEBI:61560"/>
        <dbReference type="ChEBI" id="CHEBI:173112"/>
        <dbReference type="EC" id="2.7.7.7"/>
    </reaction>
</comment>
<dbReference type="InterPro" id="IPR040982">
    <property type="entry name" value="DNA_pol3_finger"/>
</dbReference>
<dbReference type="STRING" id="1232681.ADIS_1903"/>
<keyword evidence="6 15" id="KW-0808">Transferase</keyword>
<dbReference type="InterPro" id="IPR029460">
    <property type="entry name" value="DNAPol_HHH"/>
</dbReference>
<gene>
    <name evidence="15" type="ORF">ADIS_1903</name>
</gene>
<comment type="subcellular location">
    <subcellularLocation>
        <location evidence="1">Cytoplasm</location>
    </subcellularLocation>
</comment>
<dbReference type="PANTHER" id="PTHR32294:SF4">
    <property type="entry name" value="ERROR-PRONE DNA POLYMERASE"/>
    <property type="match status" value="1"/>
</dbReference>
<organism evidence="15 16">
    <name type="scientific">Lunatimonas lonarensis</name>
    <dbReference type="NCBI Taxonomy" id="1232681"/>
    <lineage>
        <taxon>Bacteria</taxon>
        <taxon>Pseudomonadati</taxon>
        <taxon>Bacteroidota</taxon>
        <taxon>Cytophagia</taxon>
        <taxon>Cytophagales</taxon>
        <taxon>Cyclobacteriaceae</taxon>
    </lineage>
</organism>
<dbReference type="Pfam" id="PF17657">
    <property type="entry name" value="DNA_pol3_finger"/>
    <property type="match status" value="1"/>
</dbReference>
<dbReference type="GO" id="GO:0003887">
    <property type="term" value="F:DNA-directed DNA polymerase activity"/>
    <property type="evidence" value="ECO:0007669"/>
    <property type="project" value="UniProtKB-KW"/>
</dbReference>
<name>R7ZUN5_9BACT</name>
<keyword evidence="11" id="KW-0234">DNA repair</keyword>
<keyword evidence="16" id="KW-1185">Reference proteome</keyword>
<dbReference type="InterPro" id="IPR023073">
    <property type="entry name" value="DnaE2"/>
</dbReference>
<evidence type="ECO:0000256" key="13">
    <source>
        <dbReference type="SAM" id="MobiDB-lite"/>
    </source>
</evidence>
<evidence type="ECO:0000256" key="2">
    <source>
        <dbReference type="ARBA" id="ARBA00007391"/>
    </source>
</evidence>
<keyword evidence="8" id="KW-0235">DNA replication</keyword>
<evidence type="ECO:0000256" key="12">
    <source>
        <dbReference type="ARBA" id="ARBA00049244"/>
    </source>
</evidence>
<dbReference type="InterPro" id="IPR004013">
    <property type="entry name" value="PHP_dom"/>
</dbReference>
<evidence type="ECO:0000256" key="8">
    <source>
        <dbReference type="ARBA" id="ARBA00022705"/>
    </source>
</evidence>
<feature type="compositionally biased region" description="Low complexity" evidence="13">
    <location>
        <begin position="1045"/>
        <end position="1056"/>
    </location>
</feature>
<dbReference type="Proteomes" id="UP000013909">
    <property type="component" value="Unassembled WGS sequence"/>
</dbReference>
<comment type="caution">
    <text evidence="15">The sequence shown here is derived from an EMBL/GenBank/DDBJ whole genome shotgun (WGS) entry which is preliminary data.</text>
</comment>
<evidence type="ECO:0000256" key="6">
    <source>
        <dbReference type="ARBA" id="ARBA00022679"/>
    </source>
</evidence>
<dbReference type="NCBIfam" id="TIGR00594">
    <property type="entry name" value="polc"/>
    <property type="match status" value="1"/>
</dbReference>